<dbReference type="AlphaFoldDB" id="A0A971M2Y3"/>
<evidence type="ECO:0000256" key="1">
    <source>
        <dbReference type="ARBA" id="ARBA00008876"/>
    </source>
</evidence>
<gene>
    <name evidence="4" type="ORF">GXY80_02740</name>
</gene>
<comment type="caution">
    <text evidence="4">The sequence shown here is derived from an EMBL/GenBank/DDBJ whole genome shotgun (WGS) entry which is preliminary data.</text>
</comment>
<feature type="domain" description="Fe-S hydro-lyase tartrate dehydratase beta-type catalytic" evidence="3">
    <location>
        <begin position="1"/>
        <end position="94"/>
    </location>
</feature>
<accession>A0A971M2Y3</accession>
<organism evidence="4 5">
    <name type="scientific">Syntrophorhabdus aromaticivorans</name>
    <dbReference type="NCBI Taxonomy" id="328301"/>
    <lineage>
        <taxon>Bacteria</taxon>
        <taxon>Pseudomonadati</taxon>
        <taxon>Thermodesulfobacteriota</taxon>
        <taxon>Syntrophorhabdia</taxon>
        <taxon>Syntrophorhabdales</taxon>
        <taxon>Syntrophorhabdaceae</taxon>
        <taxon>Syntrophorhabdus</taxon>
    </lineage>
</organism>
<dbReference type="InterPro" id="IPR036660">
    <property type="entry name" value="Fe-S_hydroAse_TtdB_cat_sf"/>
</dbReference>
<evidence type="ECO:0000259" key="3">
    <source>
        <dbReference type="Pfam" id="PF05683"/>
    </source>
</evidence>
<sequence>RMEPYHQMVADLGVRAIIGKGGLGDDSLKQFEKSGQVYLQAAPGCAVVLAEGISGIDDVFFLEHGVPEALWVLNARKFGPLVVGMDSHGKSVYGEIRKEAEKLNKELYG</sequence>
<comment type="similarity">
    <text evidence="1">Belongs to the class-I fumarase family.</text>
</comment>
<dbReference type="EMBL" id="JAAYEE010000044">
    <property type="protein sequence ID" value="NLW34387.1"/>
    <property type="molecule type" value="Genomic_DNA"/>
</dbReference>
<evidence type="ECO:0000313" key="4">
    <source>
        <dbReference type="EMBL" id="NLW34387.1"/>
    </source>
</evidence>
<reference evidence="4" key="1">
    <citation type="journal article" date="2020" name="Biotechnol. Biofuels">
        <title>New insights from the biogas microbiome by comprehensive genome-resolved metagenomics of nearly 1600 species originating from multiple anaerobic digesters.</title>
        <authorList>
            <person name="Campanaro S."/>
            <person name="Treu L."/>
            <person name="Rodriguez-R L.M."/>
            <person name="Kovalovszki A."/>
            <person name="Ziels R.M."/>
            <person name="Maus I."/>
            <person name="Zhu X."/>
            <person name="Kougias P.G."/>
            <person name="Basile A."/>
            <person name="Luo G."/>
            <person name="Schluter A."/>
            <person name="Konstantinidis K.T."/>
            <person name="Angelidaki I."/>
        </authorList>
    </citation>
    <scope>NUCLEOTIDE SEQUENCE</scope>
    <source>
        <strain evidence="4">AS06rmzACSIP_7</strain>
    </source>
</reference>
<evidence type="ECO:0000256" key="2">
    <source>
        <dbReference type="ARBA" id="ARBA00023239"/>
    </source>
</evidence>
<dbReference type="Pfam" id="PF05683">
    <property type="entry name" value="Fumerase_C"/>
    <property type="match status" value="1"/>
</dbReference>
<dbReference type="GO" id="GO:0016836">
    <property type="term" value="F:hydro-lyase activity"/>
    <property type="evidence" value="ECO:0007669"/>
    <property type="project" value="InterPro"/>
</dbReference>
<dbReference type="InterPro" id="IPR004647">
    <property type="entry name" value="Fe-S_hydro-lyase_TtdB-typ_cat"/>
</dbReference>
<feature type="non-terminal residue" evidence="4">
    <location>
        <position position="1"/>
    </location>
</feature>
<dbReference type="PANTHER" id="PTHR43351:SF2">
    <property type="entry name" value="L(+)-TARTRATE DEHYDRATASE SUBUNIT BETA-RELATED"/>
    <property type="match status" value="1"/>
</dbReference>
<dbReference type="Proteomes" id="UP000777265">
    <property type="component" value="Unassembled WGS sequence"/>
</dbReference>
<protein>
    <submittedName>
        <fullName evidence="4">Fumarate hydratase</fullName>
    </submittedName>
</protein>
<keyword evidence="2" id="KW-0456">Lyase</keyword>
<dbReference type="Gene3D" id="3.20.130.10">
    <property type="entry name" value="Fe-S hydro-lyase, tartrate dehydratase beta-type, catalytic domain"/>
    <property type="match status" value="1"/>
</dbReference>
<dbReference type="PANTHER" id="PTHR43351">
    <property type="entry name" value="L(+)-TARTRATE DEHYDRATASE SUBUNIT BETA"/>
    <property type="match status" value="1"/>
</dbReference>
<dbReference type="SUPFAM" id="SSF117457">
    <property type="entry name" value="FumA C-terminal domain-like"/>
    <property type="match status" value="1"/>
</dbReference>
<evidence type="ECO:0000313" key="5">
    <source>
        <dbReference type="Proteomes" id="UP000777265"/>
    </source>
</evidence>
<proteinExistence type="inferred from homology"/>
<name>A0A971M2Y3_9BACT</name>
<reference evidence="4" key="2">
    <citation type="submission" date="2020-01" db="EMBL/GenBank/DDBJ databases">
        <authorList>
            <person name="Campanaro S."/>
        </authorList>
    </citation>
    <scope>NUCLEOTIDE SEQUENCE</scope>
    <source>
        <strain evidence="4">AS06rmzACSIP_7</strain>
    </source>
</reference>